<dbReference type="RefSeq" id="WP_139002850.1">
    <property type="nucleotide sequence ID" value="NZ_BAABAV010000003.1"/>
</dbReference>
<keyword evidence="2" id="KW-1185">Reference proteome</keyword>
<dbReference type="Proteomes" id="UP001500027">
    <property type="component" value="Unassembled WGS sequence"/>
</dbReference>
<reference evidence="2" key="1">
    <citation type="journal article" date="2019" name="Int. J. Syst. Evol. Microbiol.">
        <title>The Global Catalogue of Microorganisms (GCM) 10K type strain sequencing project: providing services to taxonomists for standard genome sequencing and annotation.</title>
        <authorList>
            <consortium name="The Broad Institute Genomics Platform"/>
            <consortium name="The Broad Institute Genome Sequencing Center for Infectious Disease"/>
            <person name="Wu L."/>
            <person name="Ma J."/>
        </authorList>
    </citation>
    <scope>NUCLEOTIDE SEQUENCE [LARGE SCALE GENOMIC DNA]</scope>
    <source>
        <strain evidence="2">JCM 17452</strain>
    </source>
</reference>
<dbReference type="EMBL" id="BAABAV010000003">
    <property type="protein sequence ID" value="GAA4270472.1"/>
    <property type="molecule type" value="Genomic_DNA"/>
</dbReference>
<organism evidence="1 2">
    <name type="scientific">Hyunsoonleella aestuarii</name>
    <dbReference type="NCBI Taxonomy" id="912802"/>
    <lineage>
        <taxon>Bacteria</taxon>
        <taxon>Pseudomonadati</taxon>
        <taxon>Bacteroidota</taxon>
        <taxon>Flavobacteriia</taxon>
        <taxon>Flavobacteriales</taxon>
        <taxon>Flavobacteriaceae</taxon>
    </lineage>
</organism>
<comment type="caution">
    <text evidence="1">The sequence shown here is derived from an EMBL/GenBank/DDBJ whole genome shotgun (WGS) entry which is preliminary data.</text>
</comment>
<name>A0ABP8EEC3_9FLAO</name>
<protein>
    <submittedName>
        <fullName evidence="1">Uncharacterized protein</fullName>
    </submittedName>
</protein>
<sequence>MKSLLIAFISIGFCAPMLSQSSDEHLRLQVLNYNMKEQNFIFGEWKKENGSETHLNYLGEIETSNNESFKIMTSCWIWGITRKVTNLILVYDKNNNLLGNYYLNTKCQLPNEIVDNKLIFKPSECTECDNAITKVDFYEGIPKNFYLGCKRGQGNIYSFYLSY</sequence>
<gene>
    <name evidence="1" type="ORF">GCM10022257_25730</name>
</gene>
<evidence type="ECO:0000313" key="2">
    <source>
        <dbReference type="Proteomes" id="UP001500027"/>
    </source>
</evidence>
<proteinExistence type="predicted"/>
<accession>A0ABP8EEC3</accession>
<evidence type="ECO:0000313" key="1">
    <source>
        <dbReference type="EMBL" id="GAA4270472.1"/>
    </source>
</evidence>